<proteinExistence type="predicted"/>
<organism evidence="2">
    <name type="scientific">Hanusia phi</name>
    <dbReference type="NCBI Taxonomy" id="3032"/>
    <lineage>
        <taxon>Eukaryota</taxon>
        <taxon>Cryptophyceae</taxon>
        <taxon>Pyrenomonadales</taxon>
        <taxon>Geminigeraceae</taxon>
        <taxon>Hanusia</taxon>
    </lineage>
</organism>
<evidence type="ECO:0000259" key="1">
    <source>
        <dbReference type="PROSITE" id="PS51677"/>
    </source>
</evidence>
<dbReference type="InterPro" id="IPR002509">
    <property type="entry name" value="NODB_dom"/>
</dbReference>
<dbReference type="GO" id="GO:0016810">
    <property type="term" value="F:hydrolase activity, acting on carbon-nitrogen (but not peptide) bonds"/>
    <property type="evidence" value="ECO:0007669"/>
    <property type="project" value="InterPro"/>
</dbReference>
<dbReference type="PANTHER" id="PTHR43123:SF1">
    <property type="entry name" value="POLYSACCHARIDE DEACETYLASE-RELATED"/>
    <property type="match status" value="1"/>
</dbReference>
<dbReference type="EMBL" id="HBEO01032125">
    <property type="protein sequence ID" value="CAD8504869.1"/>
    <property type="molecule type" value="Transcribed_RNA"/>
</dbReference>
<gene>
    <name evidence="2" type="ORF">HPHI1048_LOCUS21764</name>
</gene>
<name>A0A7S0NBR4_9CRYP</name>
<dbReference type="InterPro" id="IPR017625">
    <property type="entry name" value="PuuE"/>
</dbReference>
<protein>
    <recommendedName>
        <fullName evidence="1">NodB homology domain-containing protein</fullName>
    </recommendedName>
</protein>
<dbReference type="Gene3D" id="3.20.20.370">
    <property type="entry name" value="Glycoside hydrolase/deacetylase"/>
    <property type="match status" value="1"/>
</dbReference>
<sequence length="233" mass="27218">MESMYEYGSRAGFWRLFRMFTERNIPCTVYACALALERNPEAAQAMVEAGWEVASHGYRWWDYQYVDEATEKEHIKLAVEVQQKAIGQRPLGIYQGKPNENTLRLVVEEGGFLYNSDSYADDLPYWNTQYGKPILIIPYSLDNNDMRFSQALEGDRFFNYLKDAFDVLYAEGEKSPKMMSVGLHCRIIGRPGRALGLAKFLDYIRSMEKVWICRRIDICNHWYQHHKPITAKL</sequence>
<dbReference type="Pfam" id="PF01522">
    <property type="entry name" value="Polysacc_deac_1"/>
    <property type="match status" value="1"/>
</dbReference>
<dbReference type="PANTHER" id="PTHR43123">
    <property type="entry name" value="POLYSACCHARIDE DEACETYLASE-RELATED"/>
    <property type="match status" value="1"/>
</dbReference>
<dbReference type="InterPro" id="IPR011330">
    <property type="entry name" value="Glyco_hydro/deAcase_b/a-brl"/>
</dbReference>
<dbReference type="CDD" id="cd10977">
    <property type="entry name" value="CE4_PuuE_SpCDA1"/>
    <property type="match status" value="1"/>
</dbReference>
<evidence type="ECO:0000313" key="2">
    <source>
        <dbReference type="EMBL" id="CAD8504869.1"/>
    </source>
</evidence>
<dbReference type="SUPFAM" id="SSF88713">
    <property type="entry name" value="Glycoside hydrolase/deacetylase"/>
    <property type="match status" value="1"/>
</dbReference>
<accession>A0A7S0NBR4</accession>
<dbReference type="PROSITE" id="PS51677">
    <property type="entry name" value="NODB"/>
    <property type="match status" value="1"/>
</dbReference>
<dbReference type="AlphaFoldDB" id="A0A7S0NBR4"/>
<dbReference type="GO" id="GO:0005975">
    <property type="term" value="P:carbohydrate metabolic process"/>
    <property type="evidence" value="ECO:0007669"/>
    <property type="project" value="InterPro"/>
</dbReference>
<feature type="domain" description="NodB homology" evidence="1">
    <location>
        <begin position="1"/>
        <end position="213"/>
    </location>
</feature>
<reference evidence="2" key="1">
    <citation type="submission" date="2021-01" db="EMBL/GenBank/DDBJ databases">
        <authorList>
            <person name="Corre E."/>
            <person name="Pelletier E."/>
            <person name="Niang G."/>
            <person name="Scheremetjew M."/>
            <person name="Finn R."/>
            <person name="Kale V."/>
            <person name="Holt S."/>
            <person name="Cochrane G."/>
            <person name="Meng A."/>
            <person name="Brown T."/>
            <person name="Cohen L."/>
        </authorList>
    </citation>
    <scope>NUCLEOTIDE SEQUENCE</scope>
    <source>
        <strain evidence="2">CCMP325</strain>
    </source>
</reference>